<proteinExistence type="predicted"/>
<dbReference type="EMBL" id="GGFL01010065">
    <property type="protein sequence ID" value="MBW74243.1"/>
    <property type="molecule type" value="Transcribed_RNA"/>
</dbReference>
<keyword evidence="1" id="KW-0732">Signal</keyword>
<name>A0A2M4D9J5_ANODA</name>
<organism evidence="2">
    <name type="scientific">Anopheles darlingi</name>
    <name type="common">Mosquito</name>
    <dbReference type="NCBI Taxonomy" id="43151"/>
    <lineage>
        <taxon>Eukaryota</taxon>
        <taxon>Metazoa</taxon>
        <taxon>Ecdysozoa</taxon>
        <taxon>Arthropoda</taxon>
        <taxon>Hexapoda</taxon>
        <taxon>Insecta</taxon>
        <taxon>Pterygota</taxon>
        <taxon>Neoptera</taxon>
        <taxon>Endopterygota</taxon>
        <taxon>Diptera</taxon>
        <taxon>Nematocera</taxon>
        <taxon>Culicoidea</taxon>
        <taxon>Culicidae</taxon>
        <taxon>Anophelinae</taxon>
        <taxon>Anopheles</taxon>
    </lineage>
</organism>
<accession>A0A2M4D9J5</accession>
<protein>
    <submittedName>
        <fullName evidence="2">Putative secreted protein</fullName>
    </submittedName>
</protein>
<reference evidence="2" key="1">
    <citation type="submission" date="2018-01" db="EMBL/GenBank/DDBJ databases">
        <title>An insight into the sialome of Amazonian anophelines.</title>
        <authorList>
            <person name="Ribeiro J.M."/>
            <person name="Scarpassa V."/>
            <person name="Calvo E."/>
        </authorList>
    </citation>
    <scope>NUCLEOTIDE SEQUENCE</scope>
</reference>
<dbReference type="AlphaFoldDB" id="A0A2M4D9J5"/>
<evidence type="ECO:0000256" key="1">
    <source>
        <dbReference type="SAM" id="SignalP"/>
    </source>
</evidence>
<feature type="signal peptide" evidence="1">
    <location>
        <begin position="1"/>
        <end position="17"/>
    </location>
</feature>
<evidence type="ECO:0000313" key="2">
    <source>
        <dbReference type="EMBL" id="MBW74243.1"/>
    </source>
</evidence>
<sequence>MLVKFLVITLLEKLVQTLFRRARRAIDETLAWLDHRQARRFEELGAAPWRAVFFEAFLLPEEVLREYFGAVIEEPAPAANHVAAEVQPVAAEVQLAAAESPWRTQADPTAAESTWRTQAVSATAEPTFPTEPF</sequence>
<feature type="chain" id="PRO_5014921618" evidence="1">
    <location>
        <begin position="18"/>
        <end position="133"/>
    </location>
</feature>